<accession>A0AAI8VE82</accession>
<name>A0AAI8VE82_9PEZI</name>
<dbReference type="AlphaFoldDB" id="A0AAI8VE82"/>
<proteinExistence type="inferred from homology"/>
<gene>
    <name evidence="4" type="ORF">KHLLAP_LOCUS3250</name>
</gene>
<evidence type="ECO:0000256" key="2">
    <source>
        <dbReference type="ARBA" id="ARBA00022857"/>
    </source>
</evidence>
<dbReference type="InterPro" id="IPR002347">
    <property type="entry name" value="SDR_fam"/>
</dbReference>
<dbReference type="EMBL" id="CAUWAG010000004">
    <property type="protein sequence ID" value="CAJ2502782.1"/>
    <property type="molecule type" value="Genomic_DNA"/>
</dbReference>
<organism evidence="4 5">
    <name type="scientific">Anthostomella pinea</name>
    <dbReference type="NCBI Taxonomy" id="933095"/>
    <lineage>
        <taxon>Eukaryota</taxon>
        <taxon>Fungi</taxon>
        <taxon>Dikarya</taxon>
        <taxon>Ascomycota</taxon>
        <taxon>Pezizomycotina</taxon>
        <taxon>Sordariomycetes</taxon>
        <taxon>Xylariomycetidae</taxon>
        <taxon>Xylariales</taxon>
        <taxon>Xylariaceae</taxon>
        <taxon>Anthostomella</taxon>
    </lineage>
</organism>
<dbReference type="Pfam" id="PF00106">
    <property type="entry name" value="adh_short"/>
    <property type="match status" value="1"/>
</dbReference>
<evidence type="ECO:0000313" key="4">
    <source>
        <dbReference type="EMBL" id="CAJ2502782.1"/>
    </source>
</evidence>
<comment type="similarity">
    <text evidence="1">Belongs to the short-chain dehydrogenases/reductases (SDR) family.</text>
</comment>
<reference evidence="4" key="1">
    <citation type="submission" date="2023-10" db="EMBL/GenBank/DDBJ databases">
        <authorList>
            <person name="Hackl T."/>
        </authorList>
    </citation>
    <scope>NUCLEOTIDE SEQUENCE</scope>
</reference>
<keyword evidence="3" id="KW-0560">Oxidoreductase</keyword>
<keyword evidence="2" id="KW-0521">NADP</keyword>
<dbReference type="PRINTS" id="PR00081">
    <property type="entry name" value="GDHRDH"/>
</dbReference>
<dbReference type="GO" id="GO:0016491">
    <property type="term" value="F:oxidoreductase activity"/>
    <property type="evidence" value="ECO:0007669"/>
    <property type="project" value="UniProtKB-KW"/>
</dbReference>
<keyword evidence="5" id="KW-1185">Reference proteome</keyword>
<dbReference type="PANTHER" id="PTHR24320">
    <property type="entry name" value="RETINOL DEHYDROGENASE"/>
    <property type="match status" value="1"/>
</dbReference>
<evidence type="ECO:0000256" key="1">
    <source>
        <dbReference type="ARBA" id="ARBA00006484"/>
    </source>
</evidence>
<evidence type="ECO:0000256" key="3">
    <source>
        <dbReference type="ARBA" id="ARBA00023002"/>
    </source>
</evidence>
<evidence type="ECO:0000313" key="5">
    <source>
        <dbReference type="Proteomes" id="UP001295740"/>
    </source>
</evidence>
<dbReference type="Proteomes" id="UP001295740">
    <property type="component" value="Unassembled WGS sequence"/>
</dbReference>
<dbReference type="InterPro" id="IPR036291">
    <property type="entry name" value="NAD(P)-bd_dom_sf"/>
</dbReference>
<dbReference type="Gene3D" id="3.40.50.720">
    <property type="entry name" value="NAD(P)-binding Rossmann-like Domain"/>
    <property type="match status" value="1"/>
</dbReference>
<comment type="caution">
    <text evidence="4">The sequence shown here is derived from an EMBL/GenBank/DDBJ whole genome shotgun (WGS) entry which is preliminary data.</text>
</comment>
<protein>
    <submittedName>
        <fullName evidence="4">Uu.00g101760.m01.CDS01</fullName>
    </submittedName>
</protein>
<dbReference type="PANTHER" id="PTHR24320:SF236">
    <property type="entry name" value="SHORT-CHAIN DEHYDROGENASE-RELATED"/>
    <property type="match status" value="1"/>
</dbReference>
<sequence length="340" mass="36687">MSLARLRNLKTQSWPPRPTFTEANVPAGSQAGRVFMVTGGNAGIGFELCKILYPTGATIYMASRSRGKAETAIKAITESVPRTQAGRGHIKFLHLDLNDLDSVKAAAHSFAQQESKLDVLWNNAGAGANRVKLGERTAQGFEPMMGMHCVATLLFSALLTPQLKAAAAGAESTSGATRIVWLASALVDSGSKHGIDFGVLETGTSDSVQNYAASKMGSWILGREFARRHGRDGILSVALNPGNLRTGGYDGTSKLLMSVLNATMLHEPVIGAYSELFAGLSPEITMEQNGIYIIPWGRLLPDADVVRQDILSAMKPEEEGGLGYGRRFWEWCETQWKPYV</sequence>
<dbReference type="SUPFAM" id="SSF51735">
    <property type="entry name" value="NAD(P)-binding Rossmann-fold domains"/>
    <property type="match status" value="1"/>
</dbReference>